<evidence type="ECO:0000256" key="4">
    <source>
        <dbReference type="ARBA" id="ARBA00022679"/>
    </source>
</evidence>
<dbReference type="AlphaFoldDB" id="A0AAW3W595"/>
<dbReference type="PROSITE" id="PS00885">
    <property type="entry name" value="EPSP_SYNTHASE_2"/>
    <property type="match status" value="1"/>
</dbReference>
<evidence type="ECO:0000256" key="1">
    <source>
        <dbReference type="ARBA" id="ARBA00004811"/>
    </source>
</evidence>
<dbReference type="EC" id="2.5.1.19" evidence="7"/>
<comment type="subunit">
    <text evidence="7">Monomer.</text>
</comment>
<dbReference type="InterPro" id="IPR006264">
    <property type="entry name" value="EPSP_synthase"/>
</dbReference>
<feature type="binding site" evidence="7">
    <location>
        <position position="22"/>
    </location>
    <ligand>
        <name>3-phosphoshikimate</name>
        <dbReference type="ChEBI" id="CHEBI:145989"/>
    </ligand>
</feature>
<feature type="binding site" evidence="7">
    <location>
        <position position="412"/>
    </location>
    <ligand>
        <name>phosphoenolpyruvate</name>
        <dbReference type="ChEBI" id="CHEBI:58702"/>
    </ligand>
</feature>
<feature type="binding site" evidence="7">
    <location>
        <position position="169"/>
    </location>
    <ligand>
        <name>3-phosphoshikimate</name>
        <dbReference type="ChEBI" id="CHEBI:145989"/>
    </ligand>
</feature>
<dbReference type="PANTHER" id="PTHR21090">
    <property type="entry name" value="AROM/DEHYDROQUINATE SYNTHASE"/>
    <property type="match status" value="1"/>
</dbReference>
<feature type="active site" description="Proton acceptor" evidence="7">
    <location>
        <position position="312"/>
    </location>
</feature>
<dbReference type="CDD" id="cd01556">
    <property type="entry name" value="EPSP_synthase"/>
    <property type="match status" value="1"/>
</dbReference>
<gene>
    <name evidence="7 9" type="primary">aroA</name>
    <name evidence="9" type="ORF">HGI39_05195</name>
</gene>
<feature type="binding site" evidence="7">
    <location>
        <position position="170"/>
    </location>
    <ligand>
        <name>3-phosphoshikimate</name>
        <dbReference type="ChEBI" id="CHEBI:145989"/>
    </ligand>
</feature>
<dbReference type="InterPro" id="IPR013792">
    <property type="entry name" value="RNA3'P_cycl/enolpyr_Trfase_a/b"/>
</dbReference>
<feature type="binding site" evidence="7">
    <location>
        <position position="21"/>
    </location>
    <ligand>
        <name>3-phosphoshikimate</name>
        <dbReference type="ChEBI" id="CHEBI:145989"/>
    </ligand>
</feature>
<evidence type="ECO:0000256" key="3">
    <source>
        <dbReference type="ARBA" id="ARBA00022605"/>
    </source>
</evidence>
<feature type="binding site" evidence="7">
    <location>
        <position position="171"/>
    </location>
    <ligand>
        <name>phosphoenolpyruvate</name>
        <dbReference type="ChEBI" id="CHEBI:58702"/>
    </ligand>
</feature>
<proteinExistence type="inferred from homology"/>
<dbReference type="EMBL" id="JABAGV010000009">
    <property type="protein sequence ID" value="MBC2474111.1"/>
    <property type="molecule type" value="Genomic_DNA"/>
</dbReference>
<dbReference type="GO" id="GO:0009423">
    <property type="term" value="P:chorismate biosynthetic process"/>
    <property type="evidence" value="ECO:0007669"/>
    <property type="project" value="UniProtKB-UniRule"/>
</dbReference>
<reference evidence="9" key="1">
    <citation type="submission" date="2020-04" db="EMBL/GenBank/DDBJ databases">
        <authorList>
            <person name="Brown S."/>
        </authorList>
    </citation>
    <scope>NUCLEOTIDE SEQUENCE</scope>
    <source>
        <strain evidence="9">DJ015</strain>
    </source>
</reference>
<evidence type="ECO:0000259" key="8">
    <source>
        <dbReference type="Pfam" id="PF00275"/>
    </source>
</evidence>
<organism evidence="9 10">
    <name type="scientific">Clostridium beijerinckii</name>
    <name type="common">Clostridium MP</name>
    <dbReference type="NCBI Taxonomy" id="1520"/>
    <lineage>
        <taxon>Bacteria</taxon>
        <taxon>Bacillati</taxon>
        <taxon>Bacillota</taxon>
        <taxon>Clostridia</taxon>
        <taxon>Eubacteriales</taxon>
        <taxon>Clostridiaceae</taxon>
        <taxon>Clostridium</taxon>
    </lineage>
</organism>
<dbReference type="RefSeq" id="WP_171779495.1">
    <property type="nucleotide sequence ID" value="NZ_JABAGV010000009.1"/>
</dbReference>
<evidence type="ECO:0000256" key="7">
    <source>
        <dbReference type="HAMAP-Rule" id="MF_00210"/>
    </source>
</evidence>
<dbReference type="GO" id="GO:0005737">
    <property type="term" value="C:cytoplasm"/>
    <property type="evidence" value="ECO:0007669"/>
    <property type="project" value="UniProtKB-SubCell"/>
</dbReference>
<feature type="binding site" evidence="7">
    <location>
        <position position="339"/>
    </location>
    <ligand>
        <name>3-phosphoshikimate</name>
        <dbReference type="ChEBI" id="CHEBI:145989"/>
    </ligand>
</feature>
<feature type="binding site" evidence="7">
    <location>
        <position position="26"/>
    </location>
    <ligand>
        <name>3-phosphoshikimate</name>
        <dbReference type="ChEBI" id="CHEBI:145989"/>
    </ligand>
</feature>
<dbReference type="Proteomes" id="UP001194098">
    <property type="component" value="Unassembled WGS sequence"/>
</dbReference>
<keyword evidence="3 7" id="KW-0028">Amino-acid biosynthesis</keyword>
<sequence length="435" mass="48014">MGNLKIYPGKLSGEVKIPPSKSMAHRAVICAALGDGVSKVTNIDYSDDIIATIEAMSALGAKITKKEDYLEVHGVNSQENIEANSVKEQRTIDCNESGSTLRFLVPIAALFDGVNRFVGRGNLGKRPLDTYYKIFDKQGIKYSYKEDILDLKTEGKLKAGEFKMEGNISSQFITGLLFTLPLLDGDSKIIITTEMESKGYIDLTLRAIKDFGVEIINNNYEEFIIKGNQIYKSIDYRVEGDYSQAAFFFCADALSSNVVLNDLKLDSLQGDKEVIDILQRMGLKLNNKDNGLIGSASLGLKSTIIDGSQCPDIIPVVSLVAALSEGTTEIINAGRLRIKECDRLAAVTSELNKLGAKIIEKEEGLIIEGVKEIKGNVEVWSHKDHRIAMTMAIASTMCKEPIILKDYECVSKSYPQFWDDFKNLGGVFDEWNVGE</sequence>
<evidence type="ECO:0000256" key="2">
    <source>
        <dbReference type="ARBA" id="ARBA00009948"/>
    </source>
</evidence>
<accession>A0AAW3W595</accession>
<dbReference type="InterPro" id="IPR001986">
    <property type="entry name" value="Enolpyruvate_Tfrase_dom"/>
</dbReference>
<feature type="binding site" evidence="7">
    <location>
        <position position="197"/>
    </location>
    <ligand>
        <name>3-phosphoshikimate</name>
        <dbReference type="ChEBI" id="CHEBI:145989"/>
    </ligand>
</feature>
<protein>
    <recommendedName>
        <fullName evidence="7">3-phosphoshikimate 1-carboxyvinyltransferase</fullName>
        <ecNumber evidence="7">2.5.1.19</ecNumber>
    </recommendedName>
    <alternativeName>
        <fullName evidence="7">5-enolpyruvylshikimate-3-phosphate synthase</fullName>
        <shortName evidence="7">EPSP synthase</shortName>
        <shortName evidence="7">EPSPS</shortName>
    </alternativeName>
</protein>
<evidence type="ECO:0000313" key="9">
    <source>
        <dbReference type="EMBL" id="MBC2474111.1"/>
    </source>
</evidence>
<feature type="binding site" evidence="7">
    <location>
        <position position="126"/>
    </location>
    <ligand>
        <name>phosphoenolpyruvate</name>
        <dbReference type="ChEBI" id="CHEBI:58702"/>
    </ligand>
</feature>
<comment type="function">
    <text evidence="7">Catalyzes the transfer of the enolpyruvyl moiety of phosphoenolpyruvate (PEP) to the 5-hydroxyl of shikimate-3-phosphate (S3P) to produce enolpyruvyl shikimate-3-phosphate and inorganic phosphate.</text>
</comment>
<reference evidence="9" key="2">
    <citation type="journal article" date="2022" name="Nat. Biotechnol.">
        <title>Carbon-negative production of acetone and isopropanol by gas fermentation at industrial pilot scale.</title>
        <authorList>
            <person name="Liew F.E."/>
            <person name="Nogle R."/>
            <person name="Abdalla T."/>
            <person name="Rasor B.J."/>
            <person name="Canter C."/>
            <person name="Jensen R.O."/>
            <person name="Wang L."/>
            <person name="Strutz J."/>
            <person name="Chirania P."/>
            <person name="De Tissera S."/>
            <person name="Mueller A.P."/>
            <person name="Ruan Z."/>
            <person name="Gao A."/>
            <person name="Tran L."/>
            <person name="Engle N.L."/>
            <person name="Bromley J.C."/>
            <person name="Daniell J."/>
            <person name="Conrado R."/>
            <person name="Tschaplinski T.J."/>
            <person name="Giannone R.J."/>
            <person name="Hettich R.L."/>
            <person name="Karim A.S."/>
            <person name="Simpson S.D."/>
            <person name="Brown S.D."/>
            <person name="Leang C."/>
            <person name="Jewett M.C."/>
            <person name="Kopke M."/>
        </authorList>
    </citation>
    <scope>NUCLEOTIDE SEQUENCE</scope>
    <source>
        <strain evidence="9">DJ015</strain>
    </source>
</reference>
<comment type="subcellular location">
    <subcellularLocation>
        <location evidence="7">Cytoplasm</location>
    </subcellularLocation>
</comment>
<feature type="binding site" evidence="7">
    <location>
        <position position="312"/>
    </location>
    <ligand>
        <name>3-phosphoshikimate</name>
        <dbReference type="ChEBI" id="CHEBI:145989"/>
    </ligand>
</feature>
<dbReference type="Pfam" id="PF00275">
    <property type="entry name" value="EPSP_synthase"/>
    <property type="match status" value="1"/>
</dbReference>
<dbReference type="Gene3D" id="3.65.10.10">
    <property type="entry name" value="Enolpyruvate transferase domain"/>
    <property type="match status" value="2"/>
</dbReference>
<feature type="domain" description="Enolpyruvate transferase" evidence="8">
    <location>
        <begin position="8"/>
        <end position="420"/>
    </location>
</feature>
<comment type="catalytic activity">
    <reaction evidence="6">
        <text>3-phosphoshikimate + phosphoenolpyruvate = 5-O-(1-carboxyvinyl)-3-phosphoshikimate + phosphate</text>
        <dbReference type="Rhea" id="RHEA:21256"/>
        <dbReference type="ChEBI" id="CHEBI:43474"/>
        <dbReference type="ChEBI" id="CHEBI:57701"/>
        <dbReference type="ChEBI" id="CHEBI:58702"/>
        <dbReference type="ChEBI" id="CHEBI:145989"/>
        <dbReference type="EC" id="2.5.1.19"/>
    </reaction>
    <physiologicalReaction direction="left-to-right" evidence="6">
        <dbReference type="Rhea" id="RHEA:21257"/>
    </physiologicalReaction>
</comment>
<keyword evidence="7" id="KW-0963">Cytoplasm</keyword>
<feature type="binding site" evidence="7">
    <location>
        <position position="98"/>
    </location>
    <ligand>
        <name>phosphoenolpyruvate</name>
        <dbReference type="ChEBI" id="CHEBI:58702"/>
    </ligand>
</feature>
<name>A0AAW3W595_CLOBE</name>
<keyword evidence="5 7" id="KW-0057">Aromatic amino acid biosynthesis</keyword>
<feature type="binding site" evidence="7">
    <location>
        <position position="343"/>
    </location>
    <ligand>
        <name>phosphoenolpyruvate</name>
        <dbReference type="ChEBI" id="CHEBI:58702"/>
    </ligand>
</feature>
<keyword evidence="4 7" id="KW-0808">Transferase</keyword>
<dbReference type="GO" id="GO:0008652">
    <property type="term" value="P:amino acid biosynthetic process"/>
    <property type="evidence" value="ECO:0007669"/>
    <property type="project" value="UniProtKB-KW"/>
</dbReference>
<dbReference type="GO" id="GO:0003866">
    <property type="term" value="F:3-phosphoshikimate 1-carboxyvinyltransferase activity"/>
    <property type="evidence" value="ECO:0007669"/>
    <property type="project" value="UniProtKB-UniRule"/>
</dbReference>
<dbReference type="PIRSF" id="PIRSF000505">
    <property type="entry name" value="EPSPS"/>
    <property type="match status" value="1"/>
</dbReference>
<comment type="similarity">
    <text evidence="2 7">Belongs to the EPSP synthase family.</text>
</comment>
<evidence type="ECO:0000256" key="5">
    <source>
        <dbReference type="ARBA" id="ARBA00023141"/>
    </source>
</evidence>
<dbReference type="InterPro" id="IPR023193">
    <property type="entry name" value="EPSP_synthase_CS"/>
</dbReference>
<feature type="binding site" evidence="7">
    <location>
        <position position="386"/>
    </location>
    <ligand>
        <name>phosphoenolpyruvate</name>
        <dbReference type="ChEBI" id="CHEBI:58702"/>
    </ligand>
</feature>
<feature type="binding site" evidence="7">
    <location>
        <position position="171"/>
    </location>
    <ligand>
        <name>3-phosphoshikimate</name>
        <dbReference type="ChEBI" id="CHEBI:145989"/>
    </ligand>
</feature>
<dbReference type="NCBIfam" id="TIGR01356">
    <property type="entry name" value="aroA"/>
    <property type="match status" value="1"/>
</dbReference>
<comment type="caution">
    <text evidence="7">Lacks conserved residue(s) required for the propagation of feature annotation.</text>
</comment>
<dbReference type="HAMAP" id="MF_00210">
    <property type="entry name" value="EPSP_synth"/>
    <property type="match status" value="1"/>
</dbReference>
<feature type="binding site" evidence="7">
    <location>
        <position position="21"/>
    </location>
    <ligand>
        <name>phosphoenolpyruvate</name>
        <dbReference type="ChEBI" id="CHEBI:58702"/>
    </ligand>
</feature>
<comment type="pathway">
    <text evidence="1 7">Metabolic intermediate biosynthesis; chorismate biosynthesis; chorismate from D-erythrose 4-phosphate and phosphoenolpyruvate: step 6/7.</text>
</comment>
<dbReference type="GO" id="GO:0009073">
    <property type="term" value="P:aromatic amino acid family biosynthetic process"/>
    <property type="evidence" value="ECO:0007669"/>
    <property type="project" value="UniProtKB-KW"/>
</dbReference>
<evidence type="ECO:0000313" key="10">
    <source>
        <dbReference type="Proteomes" id="UP001194098"/>
    </source>
</evidence>
<dbReference type="PANTHER" id="PTHR21090:SF5">
    <property type="entry name" value="PENTAFUNCTIONAL AROM POLYPEPTIDE"/>
    <property type="match status" value="1"/>
</dbReference>
<comment type="caution">
    <text evidence="9">The sequence shown here is derived from an EMBL/GenBank/DDBJ whole genome shotgun (WGS) entry which is preliminary data.</text>
</comment>
<dbReference type="SUPFAM" id="SSF55205">
    <property type="entry name" value="EPT/RTPC-like"/>
    <property type="match status" value="1"/>
</dbReference>
<evidence type="ECO:0000256" key="6">
    <source>
        <dbReference type="ARBA" id="ARBA00044633"/>
    </source>
</evidence>
<dbReference type="InterPro" id="IPR036968">
    <property type="entry name" value="Enolpyruvate_Tfrase_sf"/>
</dbReference>